<dbReference type="Proteomes" id="UP000177798">
    <property type="component" value="Chromosome 10"/>
</dbReference>
<dbReference type="InterPro" id="IPR018606">
    <property type="entry name" value="Arb1"/>
</dbReference>
<evidence type="ECO:0000313" key="3">
    <source>
        <dbReference type="Proteomes" id="UP000177798"/>
    </source>
</evidence>
<feature type="region of interest" description="Disordered" evidence="1">
    <location>
        <begin position="72"/>
        <end position="177"/>
    </location>
</feature>
<feature type="compositionally biased region" description="Basic and acidic residues" evidence="1">
    <location>
        <begin position="112"/>
        <end position="125"/>
    </location>
</feature>
<dbReference type="AlphaFoldDB" id="A0A1D9QDE3"/>
<feature type="compositionally biased region" description="Basic and acidic residues" evidence="1">
    <location>
        <begin position="572"/>
        <end position="583"/>
    </location>
</feature>
<feature type="compositionally biased region" description="Pro residues" evidence="1">
    <location>
        <begin position="77"/>
        <end position="88"/>
    </location>
</feature>
<accession>A0A1D9QDE3</accession>
<sequence>MTPHSVGPEPEELSRAISELDLTALRGVDGASDETGIKDGKRYTRDQLLTIRSKSNSSEDLGIFINVPEIATGIKTPPAPPRVPPPTPDHLSATPASGTGTPVARLPVTPEEPERKEEGAVKEGAEAGLKVTGSGDGEPKKKKKKKKSGANKKAAPTGFEEFYADPPLTPNEYEEERDVYHEGRSFAERIQTCIQRYRARRKLDSVRSNILTKYFALGGIEVGTKTFNGGLDKETLENSTAAEIAAIQATDFVRSSNSKYYDPSDTENWVVDWEGVVKGFLSYRAPKIMGDGEDGVKMYCAVLRNFLNYVLAHEVCKEYTKDVMAARKICDIAEREYHSIRYLRQMFPGDFNVAASTLFGEYHKQHMEINAAWVDVEDGSEQWCTNVPLLSLPVCRFVFGGIVAFLGNKSHFEKAKKGDAQVVDIENKFIEVVDVHLATANIVAEFSRVKDPRGLGALKPVGKLLCKSWEGPGYDYEDKTDDGNEVVDDSVEEFWLEDEILQHCYPGLKLEVVVHELNIGVKYFDQVIDVFPSFHLYLPNEKMLGWKEPVPNERPPPTEDDPDAEEMVMDAIAKDDADEFDRP</sequence>
<feature type="compositionally biased region" description="Acidic residues" evidence="1">
    <location>
        <begin position="558"/>
        <end position="568"/>
    </location>
</feature>
<dbReference type="OrthoDB" id="435402at2759"/>
<dbReference type="Pfam" id="PF09692">
    <property type="entry name" value="Arb1"/>
    <property type="match status" value="1"/>
</dbReference>
<dbReference type="GO" id="GO:0031047">
    <property type="term" value="P:regulatory ncRNA-mediated gene silencing"/>
    <property type="evidence" value="ECO:0007669"/>
    <property type="project" value="InterPro"/>
</dbReference>
<feature type="compositionally biased region" description="Basic residues" evidence="1">
    <location>
        <begin position="140"/>
        <end position="150"/>
    </location>
</feature>
<proteinExistence type="predicted"/>
<feature type="region of interest" description="Disordered" evidence="1">
    <location>
        <begin position="546"/>
        <end position="583"/>
    </location>
</feature>
<name>A0A1D9QDE3_SCLS1</name>
<reference evidence="3" key="1">
    <citation type="journal article" date="2017" name="Genome Biol. Evol.">
        <title>The complete genome sequence of the phytopathogenic fungus Sclerotinia sclerotiorum reveals insights into the genome architecture of broad host range pathogens.</title>
        <authorList>
            <person name="Derbyshire M."/>
            <person name="Denton-Giles M."/>
            <person name="Hegedus D."/>
            <person name="Seifbarghy S."/>
            <person name="Rollins J."/>
            <person name="van Kan J."/>
            <person name="Seidl M.F."/>
            <person name="Faino L."/>
            <person name="Mbengue M."/>
            <person name="Navaud O."/>
            <person name="Raffaele S."/>
            <person name="Hammond-Kosack K."/>
            <person name="Heard S."/>
            <person name="Oliver R."/>
        </authorList>
    </citation>
    <scope>NUCLEOTIDE SEQUENCE [LARGE SCALE GENOMIC DNA]</scope>
    <source>
        <strain evidence="3">ATCC 18683 / 1980 / Ss-1</strain>
    </source>
</reference>
<evidence type="ECO:0000313" key="2">
    <source>
        <dbReference type="EMBL" id="APA12899.1"/>
    </source>
</evidence>
<gene>
    <name evidence="2" type="ORF">sscle_10g076690</name>
</gene>
<protein>
    <recommendedName>
        <fullName evidence="4">Argonaute siRNA chaperone complex subunit Arb1</fullName>
    </recommendedName>
</protein>
<dbReference type="VEuPathDB" id="FungiDB:sscle_10g076690"/>
<dbReference type="GO" id="GO:0033167">
    <property type="term" value="C:ARC complex"/>
    <property type="evidence" value="ECO:0007669"/>
    <property type="project" value="InterPro"/>
</dbReference>
<evidence type="ECO:0008006" key="4">
    <source>
        <dbReference type="Google" id="ProtNLM"/>
    </source>
</evidence>
<evidence type="ECO:0000256" key="1">
    <source>
        <dbReference type="SAM" id="MobiDB-lite"/>
    </source>
</evidence>
<organism evidence="2 3">
    <name type="scientific">Sclerotinia sclerotiorum (strain ATCC 18683 / 1980 / Ss-1)</name>
    <name type="common">White mold</name>
    <name type="synonym">Whetzelinia sclerotiorum</name>
    <dbReference type="NCBI Taxonomy" id="665079"/>
    <lineage>
        <taxon>Eukaryota</taxon>
        <taxon>Fungi</taxon>
        <taxon>Dikarya</taxon>
        <taxon>Ascomycota</taxon>
        <taxon>Pezizomycotina</taxon>
        <taxon>Leotiomycetes</taxon>
        <taxon>Helotiales</taxon>
        <taxon>Sclerotiniaceae</taxon>
        <taxon>Sclerotinia</taxon>
    </lineage>
</organism>
<dbReference type="EMBL" id="CP017823">
    <property type="protein sequence ID" value="APA12899.1"/>
    <property type="molecule type" value="Genomic_DNA"/>
</dbReference>